<accession>A0A1B7NS35</accession>
<name>A0A1B7NS35_9EURO</name>
<protein>
    <submittedName>
        <fullName evidence="1">Uncharacterized protein</fullName>
    </submittedName>
</protein>
<evidence type="ECO:0000313" key="2">
    <source>
        <dbReference type="Proteomes" id="UP000091918"/>
    </source>
</evidence>
<dbReference type="OrthoDB" id="10410082at2759"/>
<reference evidence="1 2" key="1">
    <citation type="submission" date="2015-07" db="EMBL/GenBank/DDBJ databases">
        <title>Emmonsia species relationships and genome sequence.</title>
        <authorList>
            <person name="Cuomo C.A."/>
            <person name="Schwartz I.S."/>
            <person name="Kenyon C."/>
            <person name="de Hoog G.S."/>
            <person name="Govender N.P."/>
            <person name="Botha A."/>
            <person name="Moreno L."/>
            <person name="de Vries M."/>
            <person name="Munoz J.F."/>
            <person name="Stielow J.B."/>
        </authorList>
    </citation>
    <scope>NUCLEOTIDE SEQUENCE [LARGE SCALE GENOMIC DNA]</scope>
    <source>
        <strain evidence="1 2">CBS 136260</strain>
    </source>
</reference>
<gene>
    <name evidence="1" type="ORF">ACJ72_06075</name>
</gene>
<keyword evidence="2" id="KW-1185">Reference proteome</keyword>
<evidence type="ECO:0000313" key="1">
    <source>
        <dbReference type="EMBL" id="OAX79604.1"/>
    </source>
</evidence>
<dbReference type="Proteomes" id="UP000091918">
    <property type="component" value="Unassembled WGS sequence"/>
</dbReference>
<organism evidence="1 2">
    <name type="scientific">Emergomyces africanus</name>
    <dbReference type="NCBI Taxonomy" id="1955775"/>
    <lineage>
        <taxon>Eukaryota</taxon>
        <taxon>Fungi</taxon>
        <taxon>Dikarya</taxon>
        <taxon>Ascomycota</taxon>
        <taxon>Pezizomycotina</taxon>
        <taxon>Eurotiomycetes</taxon>
        <taxon>Eurotiomycetidae</taxon>
        <taxon>Onygenales</taxon>
        <taxon>Ajellomycetaceae</taxon>
        <taxon>Emergomyces</taxon>
    </lineage>
</organism>
<dbReference type="AlphaFoldDB" id="A0A1B7NS35"/>
<dbReference type="EMBL" id="LGUA01000962">
    <property type="protein sequence ID" value="OAX79604.1"/>
    <property type="molecule type" value="Genomic_DNA"/>
</dbReference>
<proteinExistence type="predicted"/>
<sequence>MKDILMLASNIASAVVEQLMGYSVESEEVIVYTSSLDQSKALLIEDREIFPAENSSITPPESVSASKVQEV</sequence>
<comment type="caution">
    <text evidence="1">The sequence shown here is derived from an EMBL/GenBank/DDBJ whole genome shotgun (WGS) entry which is preliminary data.</text>
</comment>